<evidence type="ECO:0000259" key="2">
    <source>
        <dbReference type="PROSITE" id="PS50404"/>
    </source>
</evidence>
<dbReference type="Pfam" id="PF13409">
    <property type="entry name" value="GST_N_2"/>
    <property type="match status" value="1"/>
</dbReference>
<evidence type="ECO:0000259" key="3">
    <source>
        <dbReference type="PROSITE" id="PS50405"/>
    </source>
</evidence>
<dbReference type="PANTHER" id="PTHR44051:SF9">
    <property type="entry name" value="GLUTATHIONE S-TRANSFERASE 1"/>
    <property type="match status" value="1"/>
</dbReference>
<proteinExistence type="inferred from homology"/>
<dbReference type="Proteomes" id="UP001447188">
    <property type="component" value="Unassembled WGS sequence"/>
</dbReference>
<dbReference type="InterPro" id="IPR004046">
    <property type="entry name" value="GST_C"/>
</dbReference>
<dbReference type="InterPro" id="IPR010987">
    <property type="entry name" value="Glutathione-S-Trfase_C-like"/>
</dbReference>
<evidence type="ECO:0000256" key="1">
    <source>
        <dbReference type="ARBA" id="ARBA00007409"/>
    </source>
</evidence>
<dbReference type="EC" id="2.5.1.18" evidence="4"/>
<gene>
    <name evidence="4" type="primary">GTT1</name>
    <name evidence="4" type="ORF">Q9L58_005224</name>
</gene>
<organism evidence="4 5">
    <name type="scientific">Discina gigas</name>
    <dbReference type="NCBI Taxonomy" id="1032678"/>
    <lineage>
        <taxon>Eukaryota</taxon>
        <taxon>Fungi</taxon>
        <taxon>Dikarya</taxon>
        <taxon>Ascomycota</taxon>
        <taxon>Pezizomycotina</taxon>
        <taxon>Pezizomycetes</taxon>
        <taxon>Pezizales</taxon>
        <taxon>Discinaceae</taxon>
        <taxon>Discina</taxon>
    </lineage>
</organism>
<dbReference type="PROSITE" id="PS50404">
    <property type="entry name" value="GST_NTER"/>
    <property type="match status" value="1"/>
</dbReference>
<feature type="domain" description="GST C-terminal" evidence="3">
    <location>
        <begin position="98"/>
        <end position="235"/>
    </location>
</feature>
<dbReference type="SFLD" id="SFLDG01150">
    <property type="entry name" value="Main.1:_Beta-like"/>
    <property type="match status" value="1"/>
</dbReference>
<dbReference type="PROSITE" id="PS50405">
    <property type="entry name" value="GST_CTER"/>
    <property type="match status" value="1"/>
</dbReference>
<dbReference type="CDD" id="cd03189">
    <property type="entry name" value="GST_C_GTT1_like"/>
    <property type="match status" value="1"/>
</dbReference>
<dbReference type="CDD" id="cd03046">
    <property type="entry name" value="GST_N_GTT1_like"/>
    <property type="match status" value="1"/>
</dbReference>
<dbReference type="PANTHER" id="PTHR44051">
    <property type="entry name" value="GLUTATHIONE S-TRANSFERASE-RELATED"/>
    <property type="match status" value="1"/>
</dbReference>
<keyword evidence="4" id="KW-0808">Transferase</keyword>
<dbReference type="SUPFAM" id="SSF47616">
    <property type="entry name" value="GST C-terminal domain-like"/>
    <property type="match status" value="1"/>
</dbReference>
<dbReference type="InterPro" id="IPR040079">
    <property type="entry name" value="Glutathione_S-Trfase"/>
</dbReference>
<accession>A0ABR3GIS7</accession>
<evidence type="ECO:0000313" key="5">
    <source>
        <dbReference type="Proteomes" id="UP001447188"/>
    </source>
</evidence>
<reference evidence="4 5" key="1">
    <citation type="submission" date="2024-02" db="EMBL/GenBank/DDBJ databases">
        <title>Discinaceae phylogenomics.</title>
        <authorList>
            <person name="Dirks A.C."/>
            <person name="James T.Y."/>
        </authorList>
    </citation>
    <scope>NUCLEOTIDE SEQUENCE [LARGE SCALE GENOMIC DNA]</scope>
    <source>
        <strain evidence="4 5">ACD0624</strain>
    </source>
</reference>
<evidence type="ECO:0000313" key="4">
    <source>
        <dbReference type="EMBL" id="KAL0635791.1"/>
    </source>
</evidence>
<keyword evidence="5" id="KW-1185">Reference proteome</keyword>
<dbReference type="Gene3D" id="3.40.30.10">
    <property type="entry name" value="Glutaredoxin"/>
    <property type="match status" value="1"/>
</dbReference>
<dbReference type="InterPro" id="IPR036282">
    <property type="entry name" value="Glutathione-S-Trfase_C_sf"/>
</dbReference>
<sequence length="238" mass="26761">MPEFEPAADASVKPKITLHWLNQSRSQRIVWLLEELGLEYDIKNYMRTPAMMAPEEVKEIHPLGKLPIVVVDDKVLAESGLITEYLIDKFGPDLRPKDEDSLLKYKYFLHYAEGSLMPPMLVGFIIGGITNAPVPFFVKPLIRMITSGVESRYLKPNYKAHFDFLESELSARPYLAGEEFSGADILMSFPLVAAKRVGALEGGAYPKISEYIKRCGDREAFKRATIKTEAFETAGAKL</sequence>
<dbReference type="InterPro" id="IPR036249">
    <property type="entry name" value="Thioredoxin-like_sf"/>
</dbReference>
<dbReference type="EMBL" id="JBBBZM010000062">
    <property type="protein sequence ID" value="KAL0635791.1"/>
    <property type="molecule type" value="Genomic_DNA"/>
</dbReference>
<dbReference type="InterPro" id="IPR004045">
    <property type="entry name" value="Glutathione_S-Trfase_N"/>
</dbReference>
<dbReference type="Pfam" id="PF00043">
    <property type="entry name" value="GST_C"/>
    <property type="match status" value="1"/>
</dbReference>
<dbReference type="SFLD" id="SFLDG00358">
    <property type="entry name" value="Main_(cytGST)"/>
    <property type="match status" value="1"/>
</dbReference>
<feature type="domain" description="GST N-terminal" evidence="2">
    <location>
        <begin position="13"/>
        <end position="94"/>
    </location>
</feature>
<dbReference type="Gene3D" id="1.20.1050.10">
    <property type="match status" value="1"/>
</dbReference>
<name>A0ABR3GIS7_9PEZI</name>
<protein>
    <submittedName>
        <fullName evidence="4">Bifunctional glutathione transferase/peroxidase</fullName>
        <ecNumber evidence="4">2.5.1.18</ecNumber>
    </submittedName>
</protein>
<dbReference type="GO" id="GO:0004364">
    <property type="term" value="F:glutathione transferase activity"/>
    <property type="evidence" value="ECO:0007669"/>
    <property type="project" value="UniProtKB-EC"/>
</dbReference>
<comment type="similarity">
    <text evidence="1">Belongs to the GST superfamily.</text>
</comment>
<dbReference type="SUPFAM" id="SSF52833">
    <property type="entry name" value="Thioredoxin-like"/>
    <property type="match status" value="1"/>
</dbReference>
<comment type="caution">
    <text evidence="4">The sequence shown here is derived from an EMBL/GenBank/DDBJ whole genome shotgun (WGS) entry which is preliminary data.</text>
</comment>
<dbReference type="SFLD" id="SFLDS00019">
    <property type="entry name" value="Glutathione_Transferase_(cytos"/>
    <property type="match status" value="1"/>
</dbReference>